<evidence type="ECO:0000313" key="2">
    <source>
        <dbReference type="EMBL" id="ESO96878.1"/>
    </source>
</evidence>
<protein>
    <submittedName>
        <fullName evidence="2">Uncharacterized protein</fullName>
    </submittedName>
</protein>
<keyword evidence="3" id="KW-1185">Reference proteome</keyword>
<dbReference type="InterPro" id="IPR009057">
    <property type="entry name" value="Homeodomain-like_sf"/>
</dbReference>
<gene>
    <name evidence="2" type="ORF">LOTGIDRAFT_159626</name>
</gene>
<reference evidence="2 3" key="1">
    <citation type="journal article" date="2013" name="Nature">
        <title>Insights into bilaterian evolution from three spiralian genomes.</title>
        <authorList>
            <person name="Simakov O."/>
            <person name="Marletaz F."/>
            <person name="Cho S.J."/>
            <person name="Edsinger-Gonzales E."/>
            <person name="Havlak P."/>
            <person name="Hellsten U."/>
            <person name="Kuo D.H."/>
            <person name="Larsson T."/>
            <person name="Lv J."/>
            <person name="Arendt D."/>
            <person name="Savage R."/>
            <person name="Osoegawa K."/>
            <person name="de Jong P."/>
            <person name="Grimwood J."/>
            <person name="Chapman J.A."/>
            <person name="Shapiro H."/>
            <person name="Aerts A."/>
            <person name="Otillar R.P."/>
            <person name="Terry A.Y."/>
            <person name="Boore J.L."/>
            <person name="Grigoriev I.V."/>
            <person name="Lindberg D.R."/>
            <person name="Seaver E.C."/>
            <person name="Weisblat D.A."/>
            <person name="Putnam N.H."/>
            <person name="Rokhsar D.S."/>
        </authorList>
    </citation>
    <scope>NUCLEOTIDE SEQUENCE [LARGE SCALE GENOMIC DNA]</scope>
</reference>
<accession>V3ZZC1</accession>
<sequence length="588" mass="64978">MAHIEVLTNMDLATEKIFKSTLVKDLQYLCAGLVPFQSNIEIIGHIFMRVDNSKKYNYFLEENIVKTELHGTLLSSRTFSARPDSSDMVISNIFTGLPDEQSITNKTYNTNLSSPDPEGQTKIMPVPEPVSLKMPLSGMVQMPVLGSGQVQLPGIVNVSVPDSVQVPDSGMVQVPGSGMIQVPGSGNVSVPDWAPTVQIQNVKSLAPGSLHSQNNIDSFPVSQINIQLSKSEASTSSHDAIFHGTGNVIQEQNNQVKIPSENTSQSASDILKGVRIKTEPKDDVEYPASPHITVPPVASTSQVGQKKKRKTNHATRMELEPFINKEAETGRKKPRIIKPRPIPKPKPTPVVSDVDEGSQSSSGDFVDVPVHFGELTPESTTEEDEIFPVTMLKNLSGFEEACNQSATPIFKTECHFPSKSIMQTLLTQKNGFTVTKRGRYKSYSQIEKQNAVTSAEIYGVKATCERLNIPAMAILSQNQAMKKAFQDPRKRGTYNFYTEEEKQKAIVLAGQFGVTAICQRFGIPLSTLWTWKKTYEKTQNPQYQIDNVKVEETSDDKFYVKNLNLRQILTGNDTREVTSPLPSTSAKR</sequence>
<dbReference type="GeneID" id="20238100"/>
<dbReference type="KEGG" id="lgi:LOTGIDRAFT_159626"/>
<evidence type="ECO:0000313" key="3">
    <source>
        <dbReference type="Proteomes" id="UP000030746"/>
    </source>
</evidence>
<evidence type="ECO:0000256" key="1">
    <source>
        <dbReference type="SAM" id="MobiDB-lite"/>
    </source>
</evidence>
<dbReference type="EMBL" id="KB201362">
    <property type="protein sequence ID" value="ESO96878.1"/>
    <property type="molecule type" value="Genomic_DNA"/>
</dbReference>
<proteinExistence type="predicted"/>
<name>V3ZZC1_LOTGI</name>
<organism evidence="2 3">
    <name type="scientific">Lottia gigantea</name>
    <name type="common">Giant owl limpet</name>
    <dbReference type="NCBI Taxonomy" id="225164"/>
    <lineage>
        <taxon>Eukaryota</taxon>
        <taxon>Metazoa</taxon>
        <taxon>Spiralia</taxon>
        <taxon>Lophotrochozoa</taxon>
        <taxon>Mollusca</taxon>
        <taxon>Gastropoda</taxon>
        <taxon>Patellogastropoda</taxon>
        <taxon>Lottioidea</taxon>
        <taxon>Lottiidae</taxon>
        <taxon>Lottia</taxon>
    </lineage>
</organism>
<dbReference type="CTD" id="20238100"/>
<dbReference type="AlphaFoldDB" id="V3ZZC1"/>
<feature type="region of interest" description="Disordered" evidence="1">
    <location>
        <begin position="282"/>
        <end position="313"/>
    </location>
</feature>
<dbReference type="HOGENOM" id="CLU_464055_0_0_1"/>
<dbReference type="RefSeq" id="XP_009052375.1">
    <property type="nucleotide sequence ID" value="XM_009054127.1"/>
</dbReference>
<feature type="region of interest" description="Disordered" evidence="1">
    <location>
        <begin position="335"/>
        <end position="369"/>
    </location>
</feature>
<dbReference type="Proteomes" id="UP000030746">
    <property type="component" value="Unassembled WGS sequence"/>
</dbReference>
<dbReference type="OrthoDB" id="6514445at2759"/>
<dbReference type="SUPFAM" id="SSF46689">
    <property type="entry name" value="Homeodomain-like"/>
    <property type="match status" value="1"/>
</dbReference>
<dbReference type="OMA" id="VWVNLQG"/>